<gene>
    <name evidence="1" type="ORF">PGLA1383_LOCUS17107</name>
</gene>
<evidence type="ECO:0000313" key="2">
    <source>
        <dbReference type="Proteomes" id="UP000654075"/>
    </source>
</evidence>
<dbReference type="AlphaFoldDB" id="A0A813EJW7"/>
<feature type="non-terminal residue" evidence="1">
    <location>
        <position position="1"/>
    </location>
</feature>
<evidence type="ECO:0000313" key="1">
    <source>
        <dbReference type="EMBL" id="CAE8598706.1"/>
    </source>
</evidence>
<accession>A0A813EJW7</accession>
<comment type="caution">
    <text evidence="1">The sequence shown here is derived from an EMBL/GenBank/DDBJ whole genome shotgun (WGS) entry which is preliminary data.</text>
</comment>
<proteinExistence type="predicted"/>
<sequence>AARTKFLHRIDQWSSVKEYITAVFRAEGFLEPQTMQGRQKAEHAFALSNSMAAARQKVSKAGTLDEVVISARRGGILTSQATVSNINNELTFRGAQARQKEAGVDLLDFAGRVGGAIAELACEAKAHAR</sequence>
<reference evidence="1" key="1">
    <citation type="submission" date="2021-02" db="EMBL/GenBank/DDBJ databases">
        <authorList>
            <person name="Dougan E. K."/>
            <person name="Rhodes N."/>
            <person name="Thang M."/>
            <person name="Chan C."/>
        </authorList>
    </citation>
    <scope>NUCLEOTIDE SEQUENCE</scope>
</reference>
<protein>
    <submittedName>
        <fullName evidence="1">Uncharacterized protein</fullName>
    </submittedName>
</protein>
<dbReference type="EMBL" id="CAJNNV010010516">
    <property type="protein sequence ID" value="CAE8598706.1"/>
    <property type="molecule type" value="Genomic_DNA"/>
</dbReference>
<dbReference type="Proteomes" id="UP000654075">
    <property type="component" value="Unassembled WGS sequence"/>
</dbReference>
<keyword evidence="2" id="KW-1185">Reference proteome</keyword>
<feature type="non-terminal residue" evidence="1">
    <location>
        <position position="129"/>
    </location>
</feature>
<name>A0A813EJW7_POLGL</name>
<organism evidence="1 2">
    <name type="scientific">Polarella glacialis</name>
    <name type="common">Dinoflagellate</name>
    <dbReference type="NCBI Taxonomy" id="89957"/>
    <lineage>
        <taxon>Eukaryota</taxon>
        <taxon>Sar</taxon>
        <taxon>Alveolata</taxon>
        <taxon>Dinophyceae</taxon>
        <taxon>Suessiales</taxon>
        <taxon>Suessiaceae</taxon>
        <taxon>Polarella</taxon>
    </lineage>
</organism>